<dbReference type="RefSeq" id="WP_177227142.1">
    <property type="nucleotide sequence ID" value="NZ_FOBF01000001.1"/>
</dbReference>
<organism evidence="1 2">
    <name type="scientific">Nonomuraea pusilla</name>
    <dbReference type="NCBI Taxonomy" id="46177"/>
    <lineage>
        <taxon>Bacteria</taxon>
        <taxon>Bacillati</taxon>
        <taxon>Actinomycetota</taxon>
        <taxon>Actinomycetes</taxon>
        <taxon>Streptosporangiales</taxon>
        <taxon>Streptosporangiaceae</taxon>
        <taxon>Nonomuraea</taxon>
    </lineage>
</organism>
<dbReference type="AlphaFoldDB" id="A0A1H7FXP9"/>
<reference evidence="1 2" key="1">
    <citation type="submission" date="2016-10" db="EMBL/GenBank/DDBJ databases">
        <authorList>
            <person name="de Groot N.N."/>
        </authorList>
    </citation>
    <scope>NUCLEOTIDE SEQUENCE [LARGE SCALE GENOMIC DNA]</scope>
    <source>
        <strain evidence="1 2">DSM 43357</strain>
    </source>
</reference>
<dbReference type="STRING" id="46177.SAMN05660976_00225"/>
<dbReference type="Proteomes" id="UP000198953">
    <property type="component" value="Unassembled WGS sequence"/>
</dbReference>
<evidence type="ECO:0000313" key="1">
    <source>
        <dbReference type="EMBL" id="SEK30853.1"/>
    </source>
</evidence>
<sequence length="53" mass="6370">MRIRLEGTRVQLALGMIRLRHVFTVTDVSRAYPHRAHPRTYRLYVRVAPRPER</sequence>
<keyword evidence="2" id="KW-1185">Reference proteome</keyword>
<dbReference type="EMBL" id="FOBF01000001">
    <property type="protein sequence ID" value="SEK30853.1"/>
    <property type="molecule type" value="Genomic_DNA"/>
</dbReference>
<proteinExistence type="predicted"/>
<name>A0A1H7FXP9_9ACTN</name>
<evidence type="ECO:0000313" key="2">
    <source>
        <dbReference type="Proteomes" id="UP000198953"/>
    </source>
</evidence>
<protein>
    <submittedName>
        <fullName evidence="1">Uncharacterized protein</fullName>
    </submittedName>
</protein>
<gene>
    <name evidence="1" type="ORF">SAMN05660976_00225</name>
</gene>
<accession>A0A1H7FXP9</accession>